<evidence type="ECO:0000259" key="2">
    <source>
        <dbReference type="PROSITE" id="PS50983"/>
    </source>
</evidence>
<organism evidence="3 4">
    <name type="scientific">Neisseria zalophi</name>
    <dbReference type="NCBI Taxonomy" id="640030"/>
    <lineage>
        <taxon>Bacteria</taxon>
        <taxon>Pseudomonadati</taxon>
        <taxon>Pseudomonadota</taxon>
        <taxon>Betaproteobacteria</taxon>
        <taxon>Neisseriales</taxon>
        <taxon>Neisseriaceae</taxon>
        <taxon>Neisseria</taxon>
    </lineage>
</organism>
<gene>
    <name evidence="3" type="ORF">D0T92_05280</name>
</gene>
<feature type="chain" id="PRO_5023831887" evidence="1">
    <location>
        <begin position="21"/>
        <end position="263"/>
    </location>
</feature>
<dbReference type="InterPro" id="IPR050902">
    <property type="entry name" value="ABC_Transporter_SBP"/>
</dbReference>
<dbReference type="RefSeq" id="WP_151050885.1">
    <property type="nucleotide sequence ID" value="NZ_CP031700.1"/>
</dbReference>
<dbReference type="PROSITE" id="PS50983">
    <property type="entry name" value="FE_B12_PBP"/>
    <property type="match status" value="1"/>
</dbReference>
<sequence>MKKTIFAAAVLCAALQTAYAQRIVVMSPDVTDIVVALGGTNEIVGRDQTTQNPAVKNKPVIGIYRQLNVEPIIAAKPDLAIGSWMVQPTSVFDRLKGAGINAVNVAPKDDLASYPQAIRTVGRLMNKTAQANALAGKWQAQMKQQPKNGKRYLFSYDGRIVAGKNTAADEIIKSAGGINAASNLDGMKPLTREAWIAAKPDVIIIADHNMKMVGSAKQFAARPEIAGSNAAKNGKIYFWKANDMFRYGLDTPEIVRKLNALAK</sequence>
<name>A0A5J6PYL5_9NEIS</name>
<protein>
    <submittedName>
        <fullName evidence="3">Hemin ABC transporter substrate-binding protein</fullName>
    </submittedName>
</protein>
<dbReference type="InterPro" id="IPR002491">
    <property type="entry name" value="ABC_transptr_periplasmic_BD"/>
</dbReference>
<dbReference type="PANTHER" id="PTHR30535:SF4">
    <property type="entry name" value="HEMIN-BINDING PERIPLASMIC PROTEIN HMUT"/>
    <property type="match status" value="1"/>
</dbReference>
<feature type="signal peptide" evidence="1">
    <location>
        <begin position="1"/>
        <end position="20"/>
    </location>
</feature>
<reference evidence="3 4" key="1">
    <citation type="submission" date="2018-08" db="EMBL/GenBank/DDBJ databases">
        <title>Neisseria zalophi ATCC BAA-2455 complete genome.</title>
        <authorList>
            <person name="Veseli I.A."/>
            <person name="Buttler R."/>
            <person name="Mascarenhas dos Santos A.C."/>
            <person name="Pombert J.-F."/>
        </authorList>
    </citation>
    <scope>NUCLEOTIDE SEQUENCE [LARGE SCALE GENOMIC DNA]</scope>
    <source>
        <strain evidence="3 4">ATCC BAA-2455</strain>
    </source>
</reference>
<feature type="domain" description="Fe/B12 periplasmic-binding" evidence="2">
    <location>
        <begin position="22"/>
        <end position="263"/>
    </location>
</feature>
<dbReference type="PANTHER" id="PTHR30535">
    <property type="entry name" value="VITAMIN B12-BINDING PROTEIN"/>
    <property type="match status" value="1"/>
</dbReference>
<dbReference type="Proteomes" id="UP000325713">
    <property type="component" value="Chromosome"/>
</dbReference>
<dbReference type="Pfam" id="PF01497">
    <property type="entry name" value="Peripla_BP_2"/>
    <property type="match status" value="1"/>
</dbReference>
<keyword evidence="1" id="KW-0732">Signal</keyword>
<proteinExistence type="predicted"/>
<dbReference type="AlphaFoldDB" id="A0A5J6PYL5"/>
<keyword evidence="4" id="KW-1185">Reference proteome</keyword>
<evidence type="ECO:0000313" key="3">
    <source>
        <dbReference type="EMBL" id="QEY26002.1"/>
    </source>
</evidence>
<evidence type="ECO:0000313" key="4">
    <source>
        <dbReference type="Proteomes" id="UP000325713"/>
    </source>
</evidence>
<dbReference type="EMBL" id="CP031700">
    <property type="protein sequence ID" value="QEY26002.1"/>
    <property type="molecule type" value="Genomic_DNA"/>
</dbReference>
<dbReference type="KEGG" id="nzl:D0T92_05280"/>
<dbReference type="SUPFAM" id="SSF53807">
    <property type="entry name" value="Helical backbone' metal receptor"/>
    <property type="match status" value="1"/>
</dbReference>
<dbReference type="Gene3D" id="3.40.50.1980">
    <property type="entry name" value="Nitrogenase molybdenum iron protein domain"/>
    <property type="match status" value="2"/>
</dbReference>
<evidence type="ECO:0000256" key="1">
    <source>
        <dbReference type="SAM" id="SignalP"/>
    </source>
</evidence>
<dbReference type="OrthoDB" id="9797736at2"/>
<accession>A0A5J6PYL5</accession>